<protein>
    <recommendedName>
        <fullName evidence="3">Tyrosine specific protein phosphatases domain-containing protein</fullName>
    </recommendedName>
</protein>
<organism evidence="1 2">
    <name type="scientific">Aphanomyces invadans</name>
    <dbReference type="NCBI Taxonomy" id="157072"/>
    <lineage>
        <taxon>Eukaryota</taxon>
        <taxon>Sar</taxon>
        <taxon>Stramenopiles</taxon>
        <taxon>Oomycota</taxon>
        <taxon>Saprolegniomycetes</taxon>
        <taxon>Saprolegniales</taxon>
        <taxon>Verrucalvaceae</taxon>
        <taxon>Aphanomyces</taxon>
    </lineage>
</organism>
<accession>A0A418AYN7</accession>
<evidence type="ECO:0000313" key="2">
    <source>
        <dbReference type="Proteomes" id="UP000285060"/>
    </source>
</evidence>
<dbReference type="Gene3D" id="3.90.190.10">
    <property type="entry name" value="Protein tyrosine phosphatase superfamily"/>
    <property type="match status" value="1"/>
</dbReference>
<dbReference type="AlphaFoldDB" id="A0A418AYN7"/>
<reference evidence="1 2" key="1">
    <citation type="submission" date="2018-08" db="EMBL/GenBank/DDBJ databases">
        <title>Aphanomyces genome sequencing and annotation.</title>
        <authorList>
            <person name="Minardi D."/>
            <person name="Oidtmann B."/>
            <person name="Van Der Giezen M."/>
            <person name="Studholme D.J."/>
        </authorList>
    </citation>
    <scope>NUCLEOTIDE SEQUENCE [LARGE SCALE GENOMIC DNA]</scope>
    <source>
        <strain evidence="1 2">NJM0002</strain>
    </source>
</reference>
<dbReference type="VEuPathDB" id="FungiDB:H310_06280"/>
<dbReference type="Proteomes" id="UP000285060">
    <property type="component" value="Unassembled WGS sequence"/>
</dbReference>
<name>A0A418AYN7_9STRA</name>
<sequence length="194" mass="22631">MTRSRGNVIDHDILVTCFTCHVGRGRTTTMLVCMYMLRAVIAGAVPSHVEPKSTVHFGVIDELVATLDNGQASLDLVNHAVDMADHVQNLRDCIDSCRELTKENGLSVEKQEYFMQRAVNYLERYFYLICFASYILDEQPKKFPTLFVNWMCSRYDNALYALLDNLNFDDKNDDVVSSMRWRWRRKRKLVYRLE</sequence>
<dbReference type="EMBL" id="QUSY01000277">
    <property type="protein sequence ID" value="RHY30754.1"/>
    <property type="molecule type" value="Genomic_DNA"/>
</dbReference>
<comment type="caution">
    <text evidence="1">The sequence shown here is derived from an EMBL/GenBank/DDBJ whole genome shotgun (WGS) entry which is preliminary data.</text>
</comment>
<dbReference type="InterPro" id="IPR029021">
    <property type="entry name" value="Prot-tyrosine_phosphatase-like"/>
</dbReference>
<gene>
    <name evidence="1" type="ORF">DYB32_004056</name>
</gene>
<evidence type="ECO:0008006" key="3">
    <source>
        <dbReference type="Google" id="ProtNLM"/>
    </source>
</evidence>
<proteinExistence type="predicted"/>
<keyword evidence="2" id="KW-1185">Reference proteome</keyword>
<evidence type="ECO:0000313" key="1">
    <source>
        <dbReference type="EMBL" id="RHY30754.1"/>
    </source>
</evidence>